<gene>
    <name evidence="1" type="ORF">J8A68_005972</name>
</gene>
<comment type="caution">
    <text evidence="1">The sequence shown here is derived from an EMBL/GenBank/DDBJ whole genome shotgun (WGS) entry which is preliminary data.</text>
</comment>
<protein>
    <submittedName>
        <fullName evidence="1">Uncharacterized protein</fullName>
    </submittedName>
</protein>
<dbReference type="GeneID" id="73472772"/>
<name>A0A8J5QD27_9ASCO</name>
<dbReference type="Proteomes" id="UP000694255">
    <property type="component" value="Unassembled WGS sequence"/>
</dbReference>
<dbReference type="InterPro" id="IPR018811">
    <property type="entry name" value="MRX11"/>
</dbReference>
<evidence type="ECO:0000313" key="2">
    <source>
        <dbReference type="Proteomes" id="UP000694255"/>
    </source>
</evidence>
<keyword evidence="2" id="KW-1185">Reference proteome</keyword>
<dbReference type="GO" id="GO:0005739">
    <property type="term" value="C:mitochondrion"/>
    <property type="evidence" value="ECO:0007669"/>
    <property type="project" value="TreeGrafter"/>
</dbReference>
<dbReference type="OrthoDB" id="5580261at2759"/>
<sequence>MMFRNVIKSGRVISPNTFINPSKSSPISSITILRPFHTTLINQKIFTKPKPKETTREVYESITKHPILLKLPRFTHKYAAGFLERPISNGIAFTILHEASAIIPLLGLWYLFHKFPGLVPVEIPGWAIEKVDKLIEDNFQHFEFSGSEDKLHFAMEGALAYIITKFLLPLRVVFSLWGMNWVSRWFVYPFYNAYQHYIVNRGKEPKKKGEFQYEIKKQETKELKKPRL</sequence>
<reference evidence="1 2" key="1">
    <citation type="journal article" date="2021" name="DNA Res.">
        <title>Genome analysis of Candida subhashii reveals its hybrid nature and dual mitochondrial genome conformations.</title>
        <authorList>
            <person name="Mixao V."/>
            <person name="Hegedusova E."/>
            <person name="Saus E."/>
            <person name="Pryszcz L.P."/>
            <person name="Cillingova A."/>
            <person name="Nosek J."/>
            <person name="Gabaldon T."/>
        </authorList>
    </citation>
    <scope>NUCLEOTIDE SEQUENCE [LARGE SCALE GENOMIC DNA]</scope>
    <source>
        <strain evidence="1 2">CBS 10753</strain>
    </source>
</reference>
<evidence type="ECO:0000313" key="1">
    <source>
        <dbReference type="EMBL" id="KAG7660553.1"/>
    </source>
</evidence>
<dbReference type="AlphaFoldDB" id="A0A8J5QD27"/>
<dbReference type="Pfam" id="PF10306">
    <property type="entry name" value="FLILHELTA"/>
    <property type="match status" value="1"/>
</dbReference>
<proteinExistence type="predicted"/>
<dbReference type="PANTHER" id="PTHR28002">
    <property type="entry name" value="MIOREX COMPLEX COMPONENT 11"/>
    <property type="match status" value="1"/>
</dbReference>
<dbReference type="EMBL" id="JAGSYN010000277">
    <property type="protein sequence ID" value="KAG7660553.1"/>
    <property type="molecule type" value="Genomic_DNA"/>
</dbReference>
<dbReference type="PANTHER" id="PTHR28002:SF1">
    <property type="entry name" value="MIOREX COMPLEX COMPONENT 11"/>
    <property type="match status" value="1"/>
</dbReference>
<organism evidence="1 2">
    <name type="scientific">[Candida] subhashii</name>
    <dbReference type="NCBI Taxonomy" id="561895"/>
    <lineage>
        <taxon>Eukaryota</taxon>
        <taxon>Fungi</taxon>
        <taxon>Dikarya</taxon>
        <taxon>Ascomycota</taxon>
        <taxon>Saccharomycotina</taxon>
        <taxon>Pichiomycetes</taxon>
        <taxon>Debaryomycetaceae</taxon>
        <taxon>Spathaspora</taxon>
    </lineage>
</organism>
<dbReference type="RefSeq" id="XP_049260786.1">
    <property type="nucleotide sequence ID" value="XM_049410096.1"/>
</dbReference>
<accession>A0A8J5QD27</accession>